<sequence>MTEIVSTNMLVLDNTSLQVVRLADFVALLSAIGETEVDKCEIWTF</sequence>
<accession>A0ABV4HB62</accession>
<gene>
    <name evidence="1" type="ORF">ABTW24_09005</name>
</gene>
<evidence type="ECO:0000313" key="2">
    <source>
        <dbReference type="Proteomes" id="UP001566204"/>
    </source>
</evidence>
<dbReference type="EMBL" id="JBEOQB010000002">
    <property type="protein sequence ID" value="MEZ0451731.1"/>
    <property type="molecule type" value="Genomic_DNA"/>
</dbReference>
<evidence type="ECO:0000313" key="1">
    <source>
        <dbReference type="EMBL" id="MEZ0451731.1"/>
    </source>
</evidence>
<comment type="caution">
    <text evidence="1">The sequence shown here is derived from an EMBL/GenBank/DDBJ whole genome shotgun (WGS) entry which is preliminary data.</text>
</comment>
<proteinExistence type="predicted"/>
<keyword evidence="2" id="KW-1185">Reference proteome</keyword>
<dbReference type="Proteomes" id="UP001566204">
    <property type="component" value="Unassembled WGS sequence"/>
</dbReference>
<dbReference type="RefSeq" id="WP_343538853.1">
    <property type="nucleotide sequence ID" value="NZ_JBARTK010000035.1"/>
</dbReference>
<organism evidence="1 2">
    <name type="scientific">Sphingobacterium thalpophilum</name>
    <dbReference type="NCBI Taxonomy" id="259"/>
    <lineage>
        <taxon>Bacteria</taxon>
        <taxon>Pseudomonadati</taxon>
        <taxon>Bacteroidota</taxon>
        <taxon>Sphingobacteriia</taxon>
        <taxon>Sphingobacteriales</taxon>
        <taxon>Sphingobacteriaceae</taxon>
        <taxon>Sphingobacterium</taxon>
    </lineage>
</organism>
<reference evidence="1 2" key="1">
    <citation type="submission" date="2024-06" db="EMBL/GenBank/DDBJ databases">
        <title>Soil Sphingobacterium thalpophilum.</title>
        <authorList>
            <person name="Yang J."/>
            <person name="Li J."/>
        </authorList>
    </citation>
    <scope>NUCLEOTIDE SEQUENCE [LARGE SCALE GENOMIC DNA]</scope>
    <source>
        <strain evidence="1 2">22g91tb</strain>
    </source>
</reference>
<protein>
    <submittedName>
        <fullName evidence="1">Uncharacterized protein</fullName>
    </submittedName>
</protein>
<name>A0ABV4HB62_9SPHI</name>